<evidence type="ECO:0000256" key="4">
    <source>
        <dbReference type="ARBA" id="ARBA00022989"/>
    </source>
</evidence>
<evidence type="ECO:0000256" key="2">
    <source>
        <dbReference type="ARBA" id="ARBA00022475"/>
    </source>
</evidence>
<accession>A0A6N2TH06</accession>
<feature type="transmembrane region" description="Helical" evidence="7">
    <location>
        <begin position="28"/>
        <end position="52"/>
    </location>
</feature>
<dbReference type="GO" id="GO:0022857">
    <property type="term" value="F:transmembrane transporter activity"/>
    <property type="evidence" value="ECO:0007669"/>
    <property type="project" value="TreeGrafter"/>
</dbReference>
<feature type="transmembrane region" description="Helical" evidence="7">
    <location>
        <begin position="311"/>
        <end position="334"/>
    </location>
</feature>
<gene>
    <name evidence="9" type="ORF">ACLFYP115_01441</name>
</gene>
<evidence type="ECO:0000256" key="3">
    <source>
        <dbReference type="ARBA" id="ARBA00022692"/>
    </source>
</evidence>
<evidence type="ECO:0000259" key="8">
    <source>
        <dbReference type="Pfam" id="PF02687"/>
    </source>
</evidence>
<keyword evidence="3 7" id="KW-0812">Transmembrane</keyword>
<dbReference type="PANTHER" id="PTHR30572:SF4">
    <property type="entry name" value="ABC TRANSPORTER PERMEASE YTRF"/>
    <property type="match status" value="1"/>
</dbReference>
<feature type="transmembrane region" description="Helical" evidence="7">
    <location>
        <begin position="794"/>
        <end position="816"/>
    </location>
</feature>
<comment type="subcellular location">
    <subcellularLocation>
        <location evidence="1">Cell membrane</location>
        <topology evidence="1">Multi-pass membrane protein</topology>
    </subcellularLocation>
</comment>
<feature type="transmembrane region" description="Helical" evidence="7">
    <location>
        <begin position="754"/>
        <end position="774"/>
    </location>
</feature>
<evidence type="ECO:0000256" key="6">
    <source>
        <dbReference type="ARBA" id="ARBA00038076"/>
    </source>
</evidence>
<evidence type="ECO:0000313" key="9">
    <source>
        <dbReference type="EMBL" id="VYT04817.1"/>
    </source>
</evidence>
<dbReference type="AlphaFoldDB" id="A0A6N2TH06"/>
<dbReference type="PANTHER" id="PTHR30572">
    <property type="entry name" value="MEMBRANE COMPONENT OF TRANSPORTER-RELATED"/>
    <property type="match status" value="1"/>
</dbReference>
<proteinExistence type="inferred from homology"/>
<dbReference type="InterPro" id="IPR050250">
    <property type="entry name" value="Macrolide_Exporter_MacB"/>
</dbReference>
<keyword evidence="4 7" id="KW-1133">Transmembrane helix</keyword>
<dbReference type="InterPro" id="IPR003838">
    <property type="entry name" value="ABC3_permease_C"/>
</dbReference>
<keyword evidence="2" id="KW-1003">Cell membrane</keyword>
<reference evidence="9" key="1">
    <citation type="submission" date="2019-11" db="EMBL/GenBank/DDBJ databases">
        <authorList>
            <person name="Feng L."/>
        </authorList>
    </citation>
    <scope>NUCLEOTIDE SEQUENCE</scope>
    <source>
        <strain evidence="9">AcaccaeLFYP115</strain>
    </source>
</reference>
<dbReference type="GO" id="GO:0005886">
    <property type="term" value="C:plasma membrane"/>
    <property type="evidence" value="ECO:0007669"/>
    <property type="project" value="UniProtKB-SubCell"/>
</dbReference>
<feature type="transmembrane region" description="Helical" evidence="7">
    <location>
        <begin position="699"/>
        <end position="719"/>
    </location>
</feature>
<name>A0A6N2TH06_9FIRM</name>
<feature type="transmembrane region" description="Helical" evidence="7">
    <location>
        <begin position="346"/>
        <end position="370"/>
    </location>
</feature>
<feature type="transmembrane region" description="Helical" evidence="7">
    <location>
        <begin position="425"/>
        <end position="444"/>
    </location>
</feature>
<evidence type="ECO:0000256" key="5">
    <source>
        <dbReference type="ARBA" id="ARBA00023136"/>
    </source>
</evidence>
<feature type="transmembrane region" description="Helical" evidence="7">
    <location>
        <begin position="256"/>
        <end position="279"/>
    </location>
</feature>
<keyword evidence="5 7" id="KW-0472">Membrane</keyword>
<feature type="domain" description="ABC3 transporter permease C-terminal" evidence="8">
    <location>
        <begin position="706"/>
        <end position="820"/>
    </location>
</feature>
<sequence length="830" mass="93666">MRMLENNNRKIITKMAVSSLRGNKPKSAVMIIAVMLSSFMLFSVFTVGSTYFKMQQVQNIHLHGADFDAVLHGGYSEQQLKQCKNNQDVRVAGAGAYAGAAVKTDADDTLHTGLIWCDETNWSVMMKPARKRVRGYYPKKENELMVTKAALKDCGKENLDVGDTFDLTYTDQNGTHTKNFLISGIWEGYGEQELFYVSEAFYNKTGYQLNQMGVLYVKFKNKILTEDQRTKFQESIHLNKRQNFQFTGETEKSAGIFAGMAGLVLVTCLSAYLLIYNILYLSVSGNIRYYGLMQTVGMSSRQIRLLMKTQIMMIGTAGVGGGILLGFLTSFLLIPKIVRTLGIRESAIPVTFHPAVFFITIFITGLTVYFGGRKPMKKAVSVTPVEALNYRLTSAGKKTHKTRNGSLLWRMAADQFCKDKKKTGIAVLSLAASLSMFLCLITIIQSHGARTIMSNYMDTDLVVSNDTLMKEEDEKWEQILKPSLIKELKKSKDIREVHPLRCSKIIVPWEPEFSDVWMREFYEKWMYTPYKDDVSDYKKHPEKYYSVMQGIDKEEFEHLNESLIQPVDQELFESGKICIIYGPGMDLSGQIDKKARVKFYLSENKNKKFQLRIAGMTDDSYYGRTSGKAPVVIVSESFMKKHVMNPYISKLNIRYTKEYDDETEGRIRKKLSQSPYAKDVSYESRIDSMKDIQKAQGNMTGVGVGIALILALIGLMNYINTVFGNIQNRKVSLAVMESVGMTEKQVKKLLVREGLLFAGTSLALTATAGLFITYQYYQTMNYMNIPFQIPAVPVLAAVLLSAAVCIGIPLAAYRIIRGKAPVAERIRGFE</sequence>
<evidence type="ECO:0000256" key="7">
    <source>
        <dbReference type="SAM" id="Phobius"/>
    </source>
</evidence>
<dbReference type="Pfam" id="PF02687">
    <property type="entry name" value="FtsX"/>
    <property type="match status" value="2"/>
</dbReference>
<feature type="domain" description="ABC3 transporter permease C-terminal" evidence="8">
    <location>
        <begin position="263"/>
        <end position="370"/>
    </location>
</feature>
<comment type="similarity">
    <text evidence="6">Belongs to the ABC-4 integral membrane protein family.</text>
</comment>
<organism evidence="9">
    <name type="scientific">Anaerostipes caccae</name>
    <dbReference type="NCBI Taxonomy" id="105841"/>
    <lineage>
        <taxon>Bacteria</taxon>
        <taxon>Bacillati</taxon>
        <taxon>Bacillota</taxon>
        <taxon>Clostridia</taxon>
        <taxon>Lachnospirales</taxon>
        <taxon>Lachnospiraceae</taxon>
        <taxon>Anaerostipes</taxon>
    </lineage>
</organism>
<evidence type="ECO:0000256" key="1">
    <source>
        <dbReference type="ARBA" id="ARBA00004651"/>
    </source>
</evidence>
<protein>
    <submittedName>
        <fullName evidence="9">FtsX-like permease family protein</fullName>
    </submittedName>
</protein>
<dbReference type="EMBL" id="CACRSQ010000003">
    <property type="protein sequence ID" value="VYT04817.1"/>
    <property type="molecule type" value="Genomic_DNA"/>
</dbReference>